<accession>A0A0F5LHL9</accession>
<protein>
    <recommendedName>
        <fullName evidence="1">HNH domain-containing protein</fullName>
    </recommendedName>
</protein>
<evidence type="ECO:0000259" key="1">
    <source>
        <dbReference type="Pfam" id="PF01844"/>
    </source>
</evidence>
<dbReference type="RefSeq" id="WP_046141401.1">
    <property type="nucleotide sequence ID" value="NZ_LAJG01000005.1"/>
</dbReference>
<gene>
    <name evidence="2" type="ORF">VW35_02475</name>
</gene>
<feature type="domain" description="HNH" evidence="1">
    <location>
        <begin position="35"/>
        <end position="79"/>
    </location>
</feature>
<dbReference type="GO" id="GO:0008270">
    <property type="term" value="F:zinc ion binding"/>
    <property type="evidence" value="ECO:0007669"/>
    <property type="project" value="InterPro"/>
</dbReference>
<dbReference type="PATRIC" id="fig|361041.3.peg.3883"/>
<keyword evidence="3" id="KW-1185">Reference proteome</keyword>
<dbReference type="Pfam" id="PF01844">
    <property type="entry name" value="HNH"/>
    <property type="match status" value="1"/>
</dbReference>
<dbReference type="OrthoDB" id="7864830at2"/>
<evidence type="ECO:0000313" key="2">
    <source>
        <dbReference type="EMBL" id="KKB81052.1"/>
    </source>
</evidence>
<dbReference type="InterPro" id="IPR003615">
    <property type="entry name" value="HNH_nuc"/>
</dbReference>
<dbReference type="Gene3D" id="1.10.30.50">
    <property type="match status" value="1"/>
</dbReference>
<reference evidence="2 3" key="1">
    <citation type="submission" date="2015-03" db="EMBL/GenBank/DDBJ databases">
        <authorList>
            <person name="Hassan Y.I."/>
            <person name="Lepp D."/>
            <person name="Zhou T."/>
        </authorList>
    </citation>
    <scope>NUCLEOTIDE SEQUENCE [LARGE SCALE GENOMIC DNA]</scope>
    <source>
        <strain evidence="2 3">GH2-10</strain>
    </source>
</reference>
<proteinExistence type="predicted"/>
<dbReference type="EMBL" id="LAJG01000005">
    <property type="protein sequence ID" value="KKB81052.1"/>
    <property type="molecule type" value="Genomic_DNA"/>
</dbReference>
<dbReference type="Proteomes" id="UP000033514">
    <property type="component" value="Unassembled WGS sequence"/>
</dbReference>
<dbReference type="GO" id="GO:0003676">
    <property type="term" value="F:nucleic acid binding"/>
    <property type="evidence" value="ECO:0007669"/>
    <property type="project" value="InterPro"/>
</dbReference>
<dbReference type="STRING" id="361041.VW35_02475"/>
<name>A0A0F5LHL9_9HYPH</name>
<sequence length="133" mass="14504">MPRHNFSTKVKRQARERSGGFCEAVGEVYGLEPGQRCNAPLTGKRVEIDHYPIPATDEGSDVLENAVACCVKCHSHKTATYDVPMQAKGKRVAARNLGISQPGTLPGARIKYSRARGVWIDRATGQIVENPTT</sequence>
<organism evidence="2 3">
    <name type="scientific">Devosia soli</name>
    <dbReference type="NCBI Taxonomy" id="361041"/>
    <lineage>
        <taxon>Bacteria</taxon>
        <taxon>Pseudomonadati</taxon>
        <taxon>Pseudomonadota</taxon>
        <taxon>Alphaproteobacteria</taxon>
        <taxon>Hyphomicrobiales</taxon>
        <taxon>Devosiaceae</taxon>
        <taxon>Devosia</taxon>
    </lineage>
</organism>
<dbReference type="AlphaFoldDB" id="A0A0F5LHL9"/>
<dbReference type="CDD" id="cd00085">
    <property type="entry name" value="HNHc"/>
    <property type="match status" value="1"/>
</dbReference>
<comment type="caution">
    <text evidence="2">The sequence shown here is derived from an EMBL/GenBank/DDBJ whole genome shotgun (WGS) entry which is preliminary data.</text>
</comment>
<dbReference type="InterPro" id="IPR002711">
    <property type="entry name" value="HNH"/>
</dbReference>
<dbReference type="GO" id="GO:0004519">
    <property type="term" value="F:endonuclease activity"/>
    <property type="evidence" value="ECO:0007669"/>
    <property type="project" value="InterPro"/>
</dbReference>
<evidence type="ECO:0000313" key="3">
    <source>
        <dbReference type="Proteomes" id="UP000033514"/>
    </source>
</evidence>